<dbReference type="Pfam" id="PF03537">
    <property type="entry name" value="Glyco_hydro_114"/>
    <property type="match status" value="1"/>
</dbReference>
<dbReference type="Proteomes" id="UP000077096">
    <property type="component" value="Chromosome"/>
</dbReference>
<dbReference type="InterPro" id="IPR016062">
    <property type="entry name" value="TM1410-rel"/>
</dbReference>
<dbReference type="AlphaFoldDB" id="A0A172T194"/>
<dbReference type="PRINTS" id="PR01545">
    <property type="entry name" value="THEMAYE10DUF"/>
</dbReference>
<sequence>MTNDFVSKIALTTIFFVLLFPIFLSLFATDVPQDWILYTNGPKLEELMLVKADLVVIDYSADGTDKKAFKKEDITPLQSRGKKVFSYLNFAVAENWRFYWNSLNKAIVLGALDNWPGEYYVKYWYSEWYDVVKEYMKRISSAGFNGVALDWINIYQHTKLQKLSGKNAEALKNAMVENLRKLTNDFPKFEYALVNGEDILLEFPDLRERAKYVIVESLFFSKGQLVTNTEEFVRRVNKLTQLMKNGITILSVEYIDNGNPFDSTNAERIKTYVSLARKYGFKYYIARVDMKLNVVNIPRISK</sequence>
<proteinExistence type="predicted"/>
<name>A0A172T194_FERPE</name>
<dbReference type="OrthoDB" id="30037at2"/>
<dbReference type="Gene3D" id="3.20.20.70">
    <property type="entry name" value="Aldolase class I"/>
    <property type="match status" value="1"/>
</dbReference>
<gene>
    <name evidence="2" type="ORF">JM64_01100</name>
</gene>
<evidence type="ECO:0000313" key="2">
    <source>
        <dbReference type="EMBL" id="ANE40768.1"/>
    </source>
</evidence>
<dbReference type="KEGG" id="fng:JM64_01100"/>
<evidence type="ECO:0000259" key="1">
    <source>
        <dbReference type="Pfam" id="PF03537"/>
    </source>
</evidence>
<evidence type="ECO:0000313" key="3">
    <source>
        <dbReference type="Proteomes" id="UP000077096"/>
    </source>
</evidence>
<dbReference type="PANTHER" id="PTHR35882">
    <property type="entry name" value="PELA"/>
    <property type="match status" value="1"/>
</dbReference>
<organism evidence="2 3">
    <name type="scientific">Fervidobacterium pennivorans</name>
    <dbReference type="NCBI Taxonomy" id="93466"/>
    <lineage>
        <taxon>Bacteria</taxon>
        <taxon>Thermotogati</taxon>
        <taxon>Thermotogota</taxon>
        <taxon>Thermotogae</taxon>
        <taxon>Thermotogales</taxon>
        <taxon>Fervidobacteriaceae</taxon>
        <taxon>Fervidobacterium</taxon>
    </lineage>
</organism>
<keyword evidence="2" id="KW-0378">Hydrolase</keyword>
<dbReference type="InterPro" id="IPR017853">
    <property type="entry name" value="GH"/>
</dbReference>
<dbReference type="PANTHER" id="PTHR35882:SF2">
    <property type="entry name" value="PELA"/>
    <property type="match status" value="1"/>
</dbReference>
<protein>
    <submittedName>
        <fullName evidence="2">Glycoside hydrolase</fullName>
    </submittedName>
</protein>
<dbReference type="PATRIC" id="fig|93466.3.peg.259"/>
<dbReference type="InterPro" id="IPR004352">
    <property type="entry name" value="GH114_TIM-barrel"/>
</dbReference>
<dbReference type="GO" id="GO:0016787">
    <property type="term" value="F:hydrolase activity"/>
    <property type="evidence" value="ECO:0007669"/>
    <property type="project" value="UniProtKB-KW"/>
</dbReference>
<dbReference type="SUPFAM" id="SSF51445">
    <property type="entry name" value="(Trans)glycosidases"/>
    <property type="match status" value="1"/>
</dbReference>
<accession>A0A172T194</accession>
<reference evidence="2 3" key="1">
    <citation type="submission" date="2014-08" db="EMBL/GenBank/DDBJ databases">
        <title>Fervidobacterium pennivorans DYC genome.</title>
        <authorList>
            <person name="Wushke S."/>
        </authorList>
    </citation>
    <scope>NUCLEOTIDE SEQUENCE [LARGE SCALE GENOMIC DNA]</scope>
    <source>
        <strain evidence="2 3">DYC</strain>
    </source>
</reference>
<dbReference type="EMBL" id="CP011393">
    <property type="protein sequence ID" value="ANE40768.1"/>
    <property type="molecule type" value="Genomic_DNA"/>
</dbReference>
<dbReference type="InterPro" id="IPR013785">
    <property type="entry name" value="Aldolase_TIM"/>
</dbReference>
<feature type="domain" description="Glycoside-hydrolase family GH114 TIM-barrel" evidence="1">
    <location>
        <begin position="59"/>
        <end position="290"/>
    </location>
</feature>